<protein>
    <submittedName>
        <fullName evidence="8">EamA domain-containing membrane protein RarD</fullName>
    </submittedName>
</protein>
<keyword evidence="4 6" id="KW-1133">Transmembrane helix</keyword>
<organism evidence="8 9">
    <name type="scientific">Caenispirillum bisanense</name>
    <dbReference type="NCBI Taxonomy" id="414052"/>
    <lineage>
        <taxon>Bacteria</taxon>
        <taxon>Pseudomonadati</taxon>
        <taxon>Pseudomonadota</taxon>
        <taxon>Alphaproteobacteria</taxon>
        <taxon>Rhodospirillales</taxon>
        <taxon>Novispirillaceae</taxon>
        <taxon>Caenispirillum</taxon>
    </lineage>
</organism>
<feature type="transmembrane region" description="Helical" evidence="6">
    <location>
        <begin position="187"/>
        <end position="210"/>
    </location>
</feature>
<dbReference type="PANTHER" id="PTHR32322:SF2">
    <property type="entry name" value="EAMA DOMAIN-CONTAINING PROTEIN"/>
    <property type="match status" value="1"/>
</dbReference>
<sequence>MTIATVTPARREGGTALGIIAAAVAVMVFTAFTLVSRWGAVTSAGPADLAALRFGVGGVLLAPFLLTAPVRAVGWRRAVVLALVGGTVFAGFAYGGLALAPASHGAVLLHGALPVFGLMSGALVLGERPSRQRLAGAALILAGILTVAAGTGAVQELRRLVGDGLLLGGSFCWTLFGALVRRWSIAPLTAAVVVTPLSAVLFLPVYLLALEPGLAAMAPRDLVIQGIVQGVLMGIASPVLYMIAVTRFGATETALSTAVIPGLTTAGAVLFLGETVGAANWVGVILATAGMIVSFRPDRTRRAALADLARLSDHHLRDIGVDPATLRPHRRGTP</sequence>
<feature type="transmembrane region" description="Helical" evidence="6">
    <location>
        <begin position="134"/>
        <end position="154"/>
    </location>
</feature>
<accession>A0A286GAU4</accession>
<evidence type="ECO:0000256" key="5">
    <source>
        <dbReference type="ARBA" id="ARBA00023136"/>
    </source>
</evidence>
<comment type="subcellular location">
    <subcellularLocation>
        <location evidence="1">Membrane</location>
        <topology evidence="1">Multi-pass membrane protein</topology>
    </subcellularLocation>
</comment>
<keyword evidence="9" id="KW-1185">Reference proteome</keyword>
<keyword evidence="5 6" id="KW-0472">Membrane</keyword>
<evidence type="ECO:0000313" key="9">
    <source>
        <dbReference type="Proteomes" id="UP000219621"/>
    </source>
</evidence>
<dbReference type="Pfam" id="PF00892">
    <property type="entry name" value="EamA"/>
    <property type="match status" value="2"/>
</dbReference>
<feature type="domain" description="EamA" evidence="7">
    <location>
        <begin position="17"/>
        <end position="147"/>
    </location>
</feature>
<feature type="transmembrane region" description="Helical" evidence="6">
    <location>
        <begin position="253"/>
        <end position="272"/>
    </location>
</feature>
<evidence type="ECO:0000256" key="2">
    <source>
        <dbReference type="ARBA" id="ARBA00007362"/>
    </source>
</evidence>
<feature type="transmembrane region" description="Helical" evidence="6">
    <location>
        <begin position="222"/>
        <end position="241"/>
    </location>
</feature>
<feature type="transmembrane region" description="Helical" evidence="6">
    <location>
        <begin position="160"/>
        <end position="180"/>
    </location>
</feature>
<feature type="transmembrane region" description="Helical" evidence="6">
    <location>
        <begin position="78"/>
        <end position="100"/>
    </location>
</feature>
<dbReference type="InterPro" id="IPR037185">
    <property type="entry name" value="EmrE-like"/>
</dbReference>
<reference evidence="8 9" key="1">
    <citation type="submission" date="2017-09" db="EMBL/GenBank/DDBJ databases">
        <authorList>
            <person name="Ehlers B."/>
            <person name="Leendertz F.H."/>
        </authorList>
    </citation>
    <scope>NUCLEOTIDE SEQUENCE [LARGE SCALE GENOMIC DNA]</scope>
    <source>
        <strain evidence="8 9">USBA 140</strain>
    </source>
</reference>
<dbReference type="OrthoDB" id="7743310at2"/>
<evidence type="ECO:0000256" key="6">
    <source>
        <dbReference type="SAM" id="Phobius"/>
    </source>
</evidence>
<dbReference type="Proteomes" id="UP000219621">
    <property type="component" value="Unassembled WGS sequence"/>
</dbReference>
<feature type="domain" description="EamA" evidence="7">
    <location>
        <begin position="162"/>
        <end position="295"/>
    </location>
</feature>
<dbReference type="InterPro" id="IPR000620">
    <property type="entry name" value="EamA_dom"/>
</dbReference>
<proteinExistence type="inferred from homology"/>
<dbReference type="PANTHER" id="PTHR32322">
    <property type="entry name" value="INNER MEMBRANE TRANSPORTER"/>
    <property type="match status" value="1"/>
</dbReference>
<evidence type="ECO:0000256" key="1">
    <source>
        <dbReference type="ARBA" id="ARBA00004141"/>
    </source>
</evidence>
<feature type="transmembrane region" description="Helical" evidence="6">
    <location>
        <begin position="50"/>
        <end position="66"/>
    </location>
</feature>
<dbReference type="RefSeq" id="WP_097278263.1">
    <property type="nucleotide sequence ID" value="NZ_OCNJ01000002.1"/>
</dbReference>
<feature type="transmembrane region" description="Helical" evidence="6">
    <location>
        <begin position="16"/>
        <end position="38"/>
    </location>
</feature>
<feature type="transmembrane region" description="Helical" evidence="6">
    <location>
        <begin position="106"/>
        <end position="125"/>
    </location>
</feature>
<evidence type="ECO:0000313" key="8">
    <source>
        <dbReference type="EMBL" id="SOD92622.1"/>
    </source>
</evidence>
<name>A0A286GAU4_9PROT</name>
<dbReference type="EMBL" id="OCNJ01000002">
    <property type="protein sequence ID" value="SOD92622.1"/>
    <property type="molecule type" value="Genomic_DNA"/>
</dbReference>
<dbReference type="SUPFAM" id="SSF103481">
    <property type="entry name" value="Multidrug resistance efflux transporter EmrE"/>
    <property type="match status" value="2"/>
</dbReference>
<dbReference type="InterPro" id="IPR050638">
    <property type="entry name" value="AA-Vitamin_Transporters"/>
</dbReference>
<evidence type="ECO:0000256" key="3">
    <source>
        <dbReference type="ARBA" id="ARBA00022692"/>
    </source>
</evidence>
<comment type="similarity">
    <text evidence="2">Belongs to the EamA transporter family.</text>
</comment>
<gene>
    <name evidence="8" type="ORF">SAMN05421508_102527</name>
</gene>
<keyword evidence="3 6" id="KW-0812">Transmembrane</keyword>
<evidence type="ECO:0000256" key="4">
    <source>
        <dbReference type="ARBA" id="ARBA00022989"/>
    </source>
</evidence>
<evidence type="ECO:0000259" key="7">
    <source>
        <dbReference type="Pfam" id="PF00892"/>
    </source>
</evidence>
<feature type="transmembrane region" description="Helical" evidence="6">
    <location>
        <begin position="278"/>
        <end position="295"/>
    </location>
</feature>
<dbReference type="GO" id="GO:0016020">
    <property type="term" value="C:membrane"/>
    <property type="evidence" value="ECO:0007669"/>
    <property type="project" value="UniProtKB-SubCell"/>
</dbReference>
<dbReference type="AlphaFoldDB" id="A0A286GAU4"/>